<dbReference type="Proteomes" id="UP001302745">
    <property type="component" value="Unassembled WGS sequence"/>
</dbReference>
<comment type="caution">
    <text evidence="3">The sequence shown here is derived from an EMBL/GenBank/DDBJ whole genome shotgun (WGS) entry which is preliminary data.</text>
</comment>
<evidence type="ECO:0000256" key="1">
    <source>
        <dbReference type="SAM" id="MobiDB-lite"/>
    </source>
</evidence>
<organism evidence="3 4">
    <name type="scientific">Chaetomidium leptoderma</name>
    <dbReference type="NCBI Taxonomy" id="669021"/>
    <lineage>
        <taxon>Eukaryota</taxon>
        <taxon>Fungi</taxon>
        <taxon>Dikarya</taxon>
        <taxon>Ascomycota</taxon>
        <taxon>Pezizomycotina</taxon>
        <taxon>Sordariomycetes</taxon>
        <taxon>Sordariomycetidae</taxon>
        <taxon>Sordariales</taxon>
        <taxon>Chaetomiaceae</taxon>
        <taxon>Chaetomidium</taxon>
    </lineage>
</organism>
<keyword evidence="4" id="KW-1185">Reference proteome</keyword>
<feature type="compositionally biased region" description="Gly residues" evidence="1">
    <location>
        <begin position="1026"/>
        <end position="1045"/>
    </location>
</feature>
<proteinExistence type="predicted"/>
<feature type="compositionally biased region" description="Polar residues" evidence="1">
    <location>
        <begin position="198"/>
        <end position="207"/>
    </location>
</feature>
<dbReference type="PANTHER" id="PTHR39601">
    <property type="entry name" value="CHORIOGENIN HMINOR"/>
    <property type="match status" value="1"/>
</dbReference>
<protein>
    <recommendedName>
        <fullName evidence="2">DUF8004 domain-containing protein</fullName>
    </recommendedName>
</protein>
<feature type="compositionally biased region" description="Polar residues" evidence="1">
    <location>
        <begin position="228"/>
        <end position="237"/>
    </location>
</feature>
<dbReference type="PANTHER" id="PTHR39601:SF2">
    <property type="entry name" value="CHORIOGENIN HMINOR"/>
    <property type="match status" value="1"/>
</dbReference>
<feature type="region of interest" description="Disordered" evidence="1">
    <location>
        <begin position="1019"/>
        <end position="1067"/>
    </location>
</feature>
<evidence type="ECO:0000313" key="4">
    <source>
        <dbReference type="Proteomes" id="UP001302745"/>
    </source>
</evidence>
<gene>
    <name evidence="3" type="ORF">C8A00DRAFT_45163</name>
</gene>
<dbReference type="InterPro" id="IPR058317">
    <property type="entry name" value="DUF8004"/>
</dbReference>
<feature type="compositionally biased region" description="Low complexity" evidence="1">
    <location>
        <begin position="836"/>
        <end position="907"/>
    </location>
</feature>
<feature type="domain" description="DUF8004" evidence="2">
    <location>
        <begin position="406"/>
        <end position="493"/>
    </location>
</feature>
<reference evidence="3" key="1">
    <citation type="journal article" date="2023" name="Mol. Phylogenet. Evol.">
        <title>Genome-scale phylogeny and comparative genomics of the fungal order Sordariales.</title>
        <authorList>
            <person name="Hensen N."/>
            <person name="Bonometti L."/>
            <person name="Westerberg I."/>
            <person name="Brannstrom I.O."/>
            <person name="Guillou S."/>
            <person name="Cros-Aarteil S."/>
            <person name="Calhoun S."/>
            <person name="Haridas S."/>
            <person name="Kuo A."/>
            <person name="Mondo S."/>
            <person name="Pangilinan J."/>
            <person name="Riley R."/>
            <person name="LaButti K."/>
            <person name="Andreopoulos B."/>
            <person name="Lipzen A."/>
            <person name="Chen C."/>
            <person name="Yan M."/>
            <person name="Daum C."/>
            <person name="Ng V."/>
            <person name="Clum A."/>
            <person name="Steindorff A."/>
            <person name="Ohm R.A."/>
            <person name="Martin F."/>
            <person name="Silar P."/>
            <person name="Natvig D.O."/>
            <person name="Lalanne C."/>
            <person name="Gautier V."/>
            <person name="Ament-Velasquez S.L."/>
            <person name="Kruys A."/>
            <person name="Hutchinson M.I."/>
            <person name="Powell A.J."/>
            <person name="Barry K."/>
            <person name="Miller A.N."/>
            <person name="Grigoriev I.V."/>
            <person name="Debuchy R."/>
            <person name="Gladieux P."/>
            <person name="Hiltunen Thoren M."/>
            <person name="Johannesson H."/>
        </authorList>
    </citation>
    <scope>NUCLEOTIDE SEQUENCE</scope>
    <source>
        <strain evidence="3">CBS 538.74</strain>
    </source>
</reference>
<reference evidence="3" key="2">
    <citation type="submission" date="2023-05" db="EMBL/GenBank/DDBJ databases">
        <authorList>
            <consortium name="Lawrence Berkeley National Laboratory"/>
            <person name="Steindorff A."/>
            <person name="Hensen N."/>
            <person name="Bonometti L."/>
            <person name="Westerberg I."/>
            <person name="Brannstrom I.O."/>
            <person name="Guillou S."/>
            <person name="Cros-Aarteil S."/>
            <person name="Calhoun S."/>
            <person name="Haridas S."/>
            <person name="Kuo A."/>
            <person name="Mondo S."/>
            <person name="Pangilinan J."/>
            <person name="Riley R."/>
            <person name="Labutti K."/>
            <person name="Andreopoulos B."/>
            <person name="Lipzen A."/>
            <person name="Chen C."/>
            <person name="Yanf M."/>
            <person name="Daum C."/>
            <person name="Ng V."/>
            <person name="Clum A."/>
            <person name="Ohm R."/>
            <person name="Martin F."/>
            <person name="Silar P."/>
            <person name="Natvig D."/>
            <person name="Lalanne C."/>
            <person name="Gautier V."/>
            <person name="Ament-Velasquez S.L."/>
            <person name="Kruys A."/>
            <person name="Hutchinson M.I."/>
            <person name="Powell A.J."/>
            <person name="Barry K."/>
            <person name="Miller A.N."/>
            <person name="Grigoriev I.V."/>
            <person name="Debuchy R."/>
            <person name="Gladieux P."/>
            <person name="Thoren M.H."/>
            <person name="Johannesson H."/>
        </authorList>
    </citation>
    <scope>NUCLEOTIDE SEQUENCE</scope>
    <source>
        <strain evidence="3">CBS 538.74</strain>
    </source>
</reference>
<feature type="region of interest" description="Disordered" evidence="1">
    <location>
        <begin position="803"/>
        <end position="922"/>
    </location>
</feature>
<evidence type="ECO:0000313" key="3">
    <source>
        <dbReference type="EMBL" id="KAK4151670.1"/>
    </source>
</evidence>
<dbReference type="AlphaFoldDB" id="A0AAN6ZTU3"/>
<accession>A0AAN6ZTU3</accession>
<feature type="region of interest" description="Disordered" evidence="1">
    <location>
        <begin position="952"/>
        <end position="980"/>
    </location>
</feature>
<sequence length="1067" mass="114484">MGSGKRRPRLDSQSPADIQRKPLPGSSTSSYTSPTSAAPTIATGTARTSEDSKSSSRFESGTASTCLSPIEQMSPFLENGPPEPTGPKKLHKAPTMPSSPPPPPPPAPAVLTKLGTPPRVPAVTATYATPPGARRAADRSPSPDQPPAKAKLQPNRLQPKHTSPAPNPRGRSVSAQPPVVRGVEPDGSRAVSGPIQGRPQSKPSSEGSPPAAADKRKRRSWFPGGRSRASSDVSKPTTPGAWIMSPDNQVDYNPALLVNGEKVPELWSETGNVYVYLHPKESNRGPCFKVADYIFSPSAVLVELLVTEMMATTSHNAGYLDVAPAAGPVTEGHLYLPLGNTDVDRLVAARNLFAFLTHQPLVGTTENPNLFAAVLQIAGLLRRFNFSSFDGASFGESVDVAFDLLLDYTGIADVRHSREKTLEALILAEQMKSWNLYSEAFPHAVGKYESLIDLRSPLYDRISVSTRQRMDRAHLGLANRQASVNTRLEGFEFPSLFAGIASSTSTEEYKDVKFKEWRNSYGKMRNFVLGYYKNLFGNWPPRARSKKNHFSQSGLNRQCLKILYSDFCALYDLLVDRQSITPRVIGEGYDEDGDESSKDKKLGEASISALRMVLGEFDKSSPPVLPPIPFDVPKLPSMTAIYENYHELPAKKQVKYSKSLQPHELQLLLIKSRNIDTDALTMPFLLAYKDFELKESKGTNPADLADQRIGNWLFMYVVLQSLPMLVVDAPGLRYTEGVEDFLCEAPQGNAPWTEDAGATRKMWFQTGSSNVVELSADVVMFSIEGIYMRSHCWLAAKDWQASGPLAQPPPQPGLDQTSPLQPPRAVFRDMDPFGAASSSSGPPSVASSSPPSTTTTTTHQHQQQHLLQQQQQQQQQQRHRSQSPVSSGGQQQQGQGQSPPTSSSNSPHLRPRSGSHNDRARQAHRASIAIGLEPLPMPAMAAAMDRSSRVLSVGSLSSGGGGPPPPGSLLGEGGEGGLRVSRSAVNLSPSSGVGGVGDGGGGGDFLGGGAGAAAGQYHQARKSSYGGPGPSGLGPGPGHAAGEGGSTFDDILKGMDGKGKKKKKLFF</sequence>
<evidence type="ECO:0000259" key="2">
    <source>
        <dbReference type="Pfam" id="PF26013"/>
    </source>
</evidence>
<feature type="compositionally biased region" description="Low complexity" evidence="1">
    <location>
        <begin position="22"/>
        <end position="46"/>
    </location>
</feature>
<feature type="region of interest" description="Disordered" evidence="1">
    <location>
        <begin position="1"/>
        <end position="246"/>
    </location>
</feature>
<name>A0AAN6ZTU3_9PEZI</name>
<dbReference type="EMBL" id="MU857005">
    <property type="protein sequence ID" value="KAK4151670.1"/>
    <property type="molecule type" value="Genomic_DNA"/>
</dbReference>
<feature type="compositionally biased region" description="Pro residues" evidence="1">
    <location>
        <begin position="97"/>
        <end position="108"/>
    </location>
</feature>
<dbReference type="Pfam" id="PF26013">
    <property type="entry name" value="DUF8004"/>
    <property type="match status" value="1"/>
</dbReference>